<evidence type="ECO:0000313" key="2">
    <source>
        <dbReference type="EMBL" id="GFO38060.1"/>
    </source>
</evidence>
<dbReference type="AlphaFoldDB" id="A0AAV4D1U9"/>
<feature type="compositionally biased region" description="Polar residues" evidence="1">
    <location>
        <begin position="104"/>
        <end position="133"/>
    </location>
</feature>
<protein>
    <submittedName>
        <fullName evidence="2">Uncharacterized protein</fullName>
    </submittedName>
</protein>
<comment type="caution">
    <text evidence="2">The sequence shown here is derived from an EMBL/GenBank/DDBJ whole genome shotgun (WGS) entry which is preliminary data.</text>
</comment>
<keyword evidence="3" id="KW-1185">Reference proteome</keyword>
<feature type="compositionally biased region" description="Polar residues" evidence="1">
    <location>
        <begin position="141"/>
        <end position="155"/>
    </location>
</feature>
<reference evidence="2 3" key="1">
    <citation type="journal article" date="2021" name="Elife">
        <title>Chloroplast acquisition without the gene transfer in kleptoplastic sea slugs, Plakobranchus ocellatus.</title>
        <authorList>
            <person name="Maeda T."/>
            <person name="Takahashi S."/>
            <person name="Yoshida T."/>
            <person name="Shimamura S."/>
            <person name="Takaki Y."/>
            <person name="Nagai Y."/>
            <person name="Toyoda A."/>
            <person name="Suzuki Y."/>
            <person name="Arimoto A."/>
            <person name="Ishii H."/>
            <person name="Satoh N."/>
            <person name="Nishiyama T."/>
            <person name="Hasebe M."/>
            <person name="Maruyama T."/>
            <person name="Minagawa J."/>
            <person name="Obokata J."/>
            <person name="Shigenobu S."/>
        </authorList>
    </citation>
    <scope>NUCLEOTIDE SEQUENCE [LARGE SCALE GENOMIC DNA]</scope>
</reference>
<organism evidence="2 3">
    <name type="scientific">Plakobranchus ocellatus</name>
    <dbReference type="NCBI Taxonomy" id="259542"/>
    <lineage>
        <taxon>Eukaryota</taxon>
        <taxon>Metazoa</taxon>
        <taxon>Spiralia</taxon>
        <taxon>Lophotrochozoa</taxon>
        <taxon>Mollusca</taxon>
        <taxon>Gastropoda</taxon>
        <taxon>Heterobranchia</taxon>
        <taxon>Euthyneura</taxon>
        <taxon>Panpulmonata</taxon>
        <taxon>Sacoglossa</taxon>
        <taxon>Placobranchoidea</taxon>
        <taxon>Plakobranchidae</taxon>
        <taxon>Plakobranchus</taxon>
    </lineage>
</organism>
<name>A0AAV4D1U9_9GAST</name>
<accession>A0AAV4D1U9</accession>
<proteinExistence type="predicted"/>
<evidence type="ECO:0000256" key="1">
    <source>
        <dbReference type="SAM" id="MobiDB-lite"/>
    </source>
</evidence>
<feature type="region of interest" description="Disordered" evidence="1">
    <location>
        <begin position="104"/>
        <end position="205"/>
    </location>
</feature>
<dbReference type="Proteomes" id="UP000735302">
    <property type="component" value="Unassembled WGS sequence"/>
</dbReference>
<sequence length="205" mass="22876">MRASETDKMWTECDMNVSGSECAVCAQFSNSCLGNQQLKQGKTDSIHIPPSTYNSIRTDFQSSHITSTNADFMDNTTPVINTAPVNDELDHTIQHTSVLISQTSLDTTNEQTNTSINNGRKQVNFSQSSTQTTPRRRKQTNEQTNITSDRNQANVSQSTTQTTPQRRKPILVECTSSPIFKDNKTPKPLPDTHTPLIDTEEQQIL</sequence>
<gene>
    <name evidence="2" type="ORF">PoB_006456500</name>
</gene>
<evidence type="ECO:0000313" key="3">
    <source>
        <dbReference type="Proteomes" id="UP000735302"/>
    </source>
</evidence>
<dbReference type="EMBL" id="BLXT01007308">
    <property type="protein sequence ID" value="GFO38060.1"/>
    <property type="molecule type" value="Genomic_DNA"/>
</dbReference>